<evidence type="ECO:0000256" key="9">
    <source>
        <dbReference type="NCBIfam" id="TIGR00152"/>
    </source>
</evidence>
<dbReference type="Gene3D" id="3.40.50.300">
    <property type="entry name" value="P-loop containing nucleotide triphosphate hydrolases"/>
    <property type="match status" value="1"/>
</dbReference>
<keyword evidence="6 8" id="KW-0067">ATP-binding</keyword>
<accession>A0A7H2BHF0</accession>
<dbReference type="InterPro" id="IPR001977">
    <property type="entry name" value="Depp_CoAkinase"/>
</dbReference>
<dbReference type="Pfam" id="PF01121">
    <property type="entry name" value="CoaE"/>
    <property type="match status" value="1"/>
</dbReference>
<evidence type="ECO:0000256" key="3">
    <source>
        <dbReference type="ARBA" id="ARBA00022679"/>
    </source>
</evidence>
<comment type="similarity">
    <text evidence="1 8">Belongs to the CoaE family.</text>
</comment>
<dbReference type="NCBIfam" id="NF002879">
    <property type="entry name" value="PRK03333.1"/>
    <property type="match status" value="1"/>
</dbReference>
<protein>
    <recommendedName>
        <fullName evidence="8 9">Dephospho-CoA kinase</fullName>
        <ecNumber evidence="8 9">2.7.1.24</ecNumber>
    </recommendedName>
    <alternativeName>
        <fullName evidence="8">Dephosphocoenzyme A kinase</fullName>
    </alternativeName>
</protein>
<name>A0A7H2BHF0_9MICC</name>
<organism evidence="10 11">
    <name type="scientific">Rothia amarae</name>
    <dbReference type="NCBI Taxonomy" id="169480"/>
    <lineage>
        <taxon>Bacteria</taxon>
        <taxon>Bacillati</taxon>
        <taxon>Actinomycetota</taxon>
        <taxon>Actinomycetes</taxon>
        <taxon>Micrococcales</taxon>
        <taxon>Micrococcaceae</taxon>
        <taxon>Rothia</taxon>
    </lineage>
</organism>
<dbReference type="GO" id="GO:0005524">
    <property type="term" value="F:ATP binding"/>
    <property type="evidence" value="ECO:0007669"/>
    <property type="project" value="UniProtKB-UniRule"/>
</dbReference>
<keyword evidence="3 8" id="KW-0808">Transferase</keyword>
<keyword evidence="2 8" id="KW-0963">Cytoplasm</keyword>
<evidence type="ECO:0000256" key="5">
    <source>
        <dbReference type="ARBA" id="ARBA00022777"/>
    </source>
</evidence>
<keyword evidence="11" id="KW-1185">Reference proteome</keyword>
<dbReference type="NCBIfam" id="TIGR00152">
    <property type="entry name" value="dephospho-CoA kinase"/>
    <property type="match status" value="1"/>
</dbReference>
<evidence type="ECO:0000313" key="11">
    <source>
        <dbReference type="Proteomes" id="UP000516421"/>
    </source>
</evidence>
<keyword evidence="7 8" id="KW-0173">Coenzyme A biosynthesis</keyword>
<evidence type="ECO:0000256" key="1">
    <source>
        <dbReference type="ARBA" id="ARBA00009018"/>
    </source>
</evidence>
<dbReference type="GO" id="GO:0005737">
    <property type="term" value="C:cytoplasm"/>
    <property type="evidence" value="ECO:0007669"/>
    <property type="project" value="UniProtKB-SubCell"/>
</dbReference>
<dbReference type="UniPathway" id="UPA00241">
    <property type="reaction ID" value="UER00356"/>
</dbReference>
<dbReference type="InterPro" id="IPR027417">
    <property type="entry name" value="P-loop_NTPase"/>
</dbReference>
<comment type="function">
    <text evidence="8">Catalyzes the phosphorylation of the 3'-hydroxyl group of dephosphocoenzyme A to form coenzyme A.</text>
</comment>
<dbReference type="SUPFAM" id="SSF52540">
    <property type="entry name" value="P-loop containing nucleoside triphosphate hydrolases"/>
    <property type="match status" value="1"/>
</dbReference>
<sequence length="202" mass="22292">MPHYGLTGGIGSGKSTVAAMFSDKGAFIIDADAISRELMEPGEETLQRVVAAFGEEILLDNGQLNRPHLASLIFANPAEREKLNAIVHPAVRERSQLLREEAVAQQGENATIIEDIPLLTETGQADRFDGVIVVCANEMVRLERLTTQRGILKEDALARIKAQASDEERAQIARWIIDNSGSREDTQHQVERVWQEIIQPAS</sequence>
<dbReference type="KEGG" id="rama:IDM48_06610"/>
<dbReference type="HAMAP" id="MF_00376">
    <property type="entry name" value="Dephospho_CoA_kinase"/>
    <property type="match status" value="1"/>
</dbReference>
<comment type="pathway">
    <text evidence="8">Cofactor biosynthesis; coenzyme A biosynthesis; CoA from (R)-pantothenate: step 5/5.</text>
</comment>
<evidence type="ECO:0000256" key="4">
    <source>
        <dbReference type="ARBA" id="ARBA00022741"/>
    </source>
</evidence>
<comment type="subcellular location">
    <subcellularLocation>
        <location evidence="8">Cytoplasm</location>
    </subcellularLocation>
</comment>
<dbReference type="GO" id="GO:0004140">
    <property type="term" value="F:dephospho-CoA kinase activity"/>
    <property type="evidence" value="ECO:0007669"/>
    <property type="project" value="UniProtKB-UniRule"/>
</dbReference>
<dbReference type="PROSITE" id="PS51219">
    <property type="entry name" value="DPCK"/>
    <property type="match status" value="1"/>
</dbReference>
<gene>
    <name evidence="8" type="primary">coaE</name>
    <name evidence="10" type="ORF">IDM48_06610</name>
</gene>
<proteinExistence type="inferred from homology"/>
<dbReference type="EMBL" id="CP061538">
    <property type="protein sequence ID" value="QNV39096.1"/>
    <property type="molecule type" value="Genomic_DNA"/>
</dbReference>
<dbReference type="AlphaFoldDB" id="A0A7H2BHF0"/>
<dbReference type="CDD" id="cd02022">
    <property type="entry name" value="DPCK"/>
    <property type="match status" value="1"/>
</dbReference>
<dbReference type="FunFam" id="3.40.50.300:FF:000991">
    <property type="entry name" value="Dephospho-CoA kinase"/>
    <property type="match status" value="1"/>
</dbReference>
<evidence type="ECO:0000256" key="8">
    <source>
        <dbReference type="HAMAP-Rule" id="MF_00376"/>
    </source>
</evidence>
<evidence type="ECO:0000256" key="7">
    <source>
        <dbReference type="ARBA" id="ARBA00022993"/>
    </source>
</evidence>
<dbReference type="GO" id="GO:0015937">
    <property type="term" value="P:coenzyme A biosynthetic process"/>
    <property type="evidence" value="ECO:0007669"/>
    <property type="project" value="UniProtKB-UniRule"/>
</dbReference>
<dbReference type="Proteomes" id="UP000516421">
    <property type="component" value="Chromosome"/>
</dbReference>
<feature type="binding site" evidence="8">
    <location>
        <begin position="11"/>
        <end position="16"/>
    </location>
    <ligand>
        <name>ATP</name>
        <dbReference type="ChEBI" id="CHEBI:30616"/>
    </ligand>
</feature>
<dbReference type="EC" id="2.7.1.24" evidence="8 9"/>
<reference evidence="10 11" key="1">
    <citation type="submission" date="2020-09" db="EMBL/GenBank/DDBJ databases">
        <title>Investigation of environmental microbe.</title>
        <authorList>
            <person name="Ou Y."/>
            <person name="Kang Q."/>
        </authorList>
    </citation>
    <scope>NUCLEOTIDE SEQUENCE [LARGE SCALE GENOMIC DNA]</scope>
    <source>
        <strain evidence="10 11">KJZ-9</strain>
    </source>
</reference>
<comment type="catalytic activity">
    <reaction evidence="8">
        <text>3'-dephospho-CoA + ATP = ADP + CoA + H(+)</text>
        <dbReference type="Rhea" id="RHEA:18245"/>
        <dbReference type="ChEBI" id="CHEBI:15378"/>
        <dbReference type="ChEBI" id="CHEBI:30616"/>
        <dbReference type="ChEBI" id="CHEBI:57287"/>
        <dbReference type="ChEBI" id="CHEBI:57328"/>
        <dbReference type="ChEBI" id="CHEBI:456216"/>
        <dbReference type="EC" id="2.7.1.24"/>
    </reaction>
</comment>
<keyword evidence="4 8" id="KW-0547">Nucleotide-binding</keyword>
<dbReference type="PANTHER" id="PTHR10695:SF46">
    <property type="entry name" value="BIFUNCTIONAL COENZYME A SYNTHASE-RELATED"/>
    <property type="match status" value="1"/>
</dbReference>
<evidence type="ECO:0000313" key="10">
    <source>
        <dbReference type="EMBL" id="QNV39096.1"/>
    </source>
</evidence>
<evidence type="ECO:0000256" key="6">
    <source>
        <dbReference type="ARBA" id="ARBA00022840"/>
    </source>
</evidence>
<dbReference type="RefSeq" id="WP_190616609.1">
    <property type="nucleotide sequence ID" value="NZ_CP061538.1"/>
</dbReference>
<evidence type="ECO:0000256" key="2">
    <source>
        <dbReference type="ARBA" id="ARBA00022490"/>
    </source>
</evidence>
<dbReference type="PANTHER" id="PTHR10695">
    <property type="entry name" value="DEPHOSPHO-COA KINASE-RELATED"/>
    <property type="match status" value="1"/>
</dbReference>
<keyword evidence="5 8" id="KW-0418">Kinase</keyword>